<evidence type="ECO:0000256" key="4">
    <source>
        <dbReference type="ARBA" id="ARBA00022692"/>
    </source>
</evidence>
<evidence type="ECO:0000256" key="5">
    <source>
        <dbReference type="ARBA" id="ARBA00022737"/>
    </source>
</evidence>
<gene>
    <name evidence="12" type="primary">LOC100377912</name>
</gene>
<evidence type="ECO:0000313" key="11">
    <source>
        <dbReference type="Proteomes" id="UP000694865"/>
    </source>
</evidence>
<reference evidence="12" key="1">
    <citation type="submission" date="2025-08" db="UniProtKB">
        <authorList>
            <consortium name="RefSeq"/>
        </authorList>
    </citation>
    <scope>IDENTIFICATION</scope>
    <source>
        <tissue evidence="12">Testes</tissue>
    </source>
</reference>
<protein>
    <submittedName>
        <fullName evidence="12">Mitochondrial carnitine/acylcarnitine carrier protein CACL-like</fullName>
    </submittedName>
</protein>
<sequence length="302" mass="33152">MALDFIGGCLGGSAGVIVGHPFDTVKVRLQIQGASNAKYKGTFHCFSLIIKKESVFGLYKGMASPLAGLTFINAIVFGVQGNMLRRFEHPTIASNFIAGAVAGGLQCIICCPMELAKTRMQIQGQGESRRYFQSTQHDYKGSIDCIKKIYHQEGIKGCYRGMVPTLLREIPSFGVYFAAYEFFCSNFEKRSTTEHLGLVQLLLAGGFSGMCSWMSTYPVDVIKSRLQADGMHHINKYNGIIDCIVKSYKEPGSGGIKVFFRGLNSTLLRAFPVNAATFTVVTLFLRYARPKSSQPSGESLLL</sequence>
<feature type="repeat" description="Solcar" evidence="9">
    <location>
        <begin position="90"/>
        <end position="186"/>
    </location>
</feature>
<dbReference type="InterPro" id="IPR018108">
    <property type="entry name" value="MCP_transmembrane"/>
</dbReference>
<keyword evidence="5" id="KW-0677">Repeat</keyword>
<dbReference type="RefSeq" id="XP_002732621.2">
    <property type="nucleotide sequence ID" value="XM_002732575.2"/>
</dbReference>
<evidence type="ECO:0000256" key="3">
    <source>
        <dbReference type="ARBA" id="ARBA00022448"/>
    </source>
</evidence>
<evidence type="ECO:0000256" key="6">
    <source>
        <dbReference type="ARBA" id="ARBA00022989"/>
    </source>
</evidence>
<keyword evidence="6" id="KW-1133">Transmembrane helix</keyword>
<evidence type="ECO:0000256" key="2">
    <source>
        <dbReference type="ARBA" id="ARBA00006375"/>
    </source>
</evidence>
<dbReference type="SUPFAM" id="SSF103506">
    <property type="entry name" value="Mitochondrial carrier"/>
    <property type="match status" value="1"/>
</dbReference>
<feature type="repeat" description="Solcar" evidence="9">
    <location>
        <begin position="196"/>
        <end position="287"/>
    </location>
</feature>
<dbReference type="Gene3D" id="1.50.40.10">
    <property type="entry name" value="Mitochondrial carrier domain"/>
    <property type="match status" value="1"/>
</dbReference>
<name>A0ABM0GLK9_SACKO</name>
<dbReference type="PROSITE" id="PS50920">
    <property type="entry name" value="SOLCAR"/>
    <property type="match status" value="3"/>
</dbReference>
<comment type="subcellular location">
    <subcellularLocation>
        <location evidence="1">Mitochondrion membrane</location>
        <topology evidence="1">Multi-pass membrane protein</topology>
    </subcellularLocation>
</comment>
<evidence type="ECO:0000256" key="1">
    <source>
        <dbReference type="ARBA" id="ARBA00004225"/>
    </source>
</evidence>
<comment type="similarity">
    <text evidence="2 10">Belongs to the mitochondrial carrier (TC 2.A.29) family.</text>
</comment>
<dbReference type="Proteomes" id="UP000694865">
    <property type="component" value="Unplaced"/>
</dbReference>
<dbReference type="PANTHER" id="PTHR45624:SF61">
    <property type="entry name" value="MITOCHONDRIAL BASIC AMINO ACIDS TRANSPORTER"/>
    <property type="match status" value="1"/>
</dbReference>
<evidence type="ECO:0000256" key="8">
    <source>
        <dbReference type="ARBA" id="ARBA00023136"/>
    </source>
</evidence>
<proteinExistence type="inferred from homology"/>
<dbReference type="GeneID" id="100377912"/>
<keyword evidence="7" id="KW-0496">Mitochondrion</keyword>
<dbReference type="InterPro" id="IPR050567">
    <property type="entry name" value="Mitochondrial_Carrier"/>
</dbReference>
<keyword evidence="8 9" id="KW-0472">Membrane</keyword>
<keyword evidence="11" id="KW-1185">Reference proteome</keyword>
<accession>A0ABM0GLK9</accession>
<keyword evidence="4 9" id="KW-0812">Transmembrane</keyword>
<evidence type="ECO:0000256" key="9">
    <source>
        <dbReference type="PROSITE-ProRule" id="PRU00282"/>
    </source>
</evidence>
<dbReference type="InterPro" id="IPR023395">
    <property type="entry name" value="MCP_dom_sf"/>
</dbReference>
<dbReference type="PRINTS" id="PR00926">
    <property type="entry name" value="MITOCARRIER"/>
</dbReference>
<dbReference type="InterPro" id="IPR002067">
    <property type="entry name" value="MCP"/>
</dbReference>
<dbReference type="Pfam" id="PF00153">
    <property type="entry name" value="Mito_carr"/>
    <property type="match status" value="3"/>
</dbReference>
<feature type="repeat" description="Solcar" evidence="9">
    <location>
        <begin position="2"/>
        <end position="86"/>
    </location>
</feature>
<evidence type="ECO:0000256" key="10">
    <source>
        <dbReference type="RuleBase" id="RU000488"/>
    </source>
</evidence>
<evidence type="ECO:0000313" key="12">
    <source>
        <dbReference type="RefSeq" id="XP_002732621.2"/>
    </source>
</evidence>
<dbReference type="PANTHER" id="PTHR45624">
    <property type="entry name" value="MITOCHONDRIAL BASIC AMINO ACIDS TRANSPORTER-RELATED"/>
    <property type="match status" value="1"/>
</dbReference>
<organism evidence="11 12">
    <name type="scientific">Saccoglossus kowalevskii</name>
    <name type="common">Acorn worm</name>
    <dbReference type="NCBI Taxonomy" id="10224"/>
    <lineage>
        <taxon>Eukaryota</taxon>
        <taxon>Metazoa</taxon>
        <taxon>Hemichordata</taxon>
        <taxon>Enteropneusta</taxon>
        <taxon>Harrimaniidae</taxon>
        <taxon>Saccoglossus</taxon>
    </lineage>
</organism>
<evidence type="ECO:0000256" key="7">
    <source>
        <dbReference type="ARBA" id="ARBA00023128"/>
    </source>
</evidence>
<keyword evidence="3 10" id="KW-0813">Transport</keyword>